<name>A0AAV9HBV8_9PEZI</name>
<feature type="compositionally biased region" description="Basic and acidic residues" evidence="2">
    <location>
        <begin position="383"/>
        <end position="392"/>
    </location>
</feature>
<comment type="caution">
    <text evidence="3">The sequence shown here is derived from an EMBL/GenBank/DDBJ whole genome shotgun (WGS) entry which is preliminary data.</text>
</comment>
<dbReference type="PANTHER" id="PTHR46082">
    <property type="entry name" value="ATP/GTP-BINDING PROTEIN-RELATED"/>
    <property type="match status" value="1"/>
</dbReference>
<dbReference type="InterPro" id="IPR011990">
    <property type="entry name" value="TPR-like_helical_dom_sf"/>
</dbReference>
<evidence type="ECO:0000256" key="1">
    <source>
        <dbReference type="PROSITE-ProRule" id="PRU00339"/>
    </source>
</evidence>
<keyword evidence="4" id="KW-1185">Reference proteome</keyword>
<protein>
    <submittedName>
        <fullName evidence="3">Nephrocystin-3</fullName>
    </submittedName>
</protein>
<keyword evidence="1" id="KW-0802">TPR repeat</keyword>
<dbReference type="AlphaFoldDB" id="A0AAV9HBV8"/>
<accession>A0AAV9HBV8</accession>
<dbReference type="SMART" id="SM00028">
    <property type="entry name" value="TPR"/>
    <property type="match status" value="8"/>
</dbReference>
<proteinExistence type="predicted"/>
<reference evidence="3" key="1">
    <citation type="journal article" date="2023" name="Mol. Phylogenet. Evol.">
        <title>Genome-scale phylogeny and comparative genomics of the fungal order Sordariales.</title>
        <authorList>
            <person name="Hensen N."/>
            <person name="Bonometti L."/>
            <person name="Westerberg I."/>
            <person name="Brannstrom I.O."/>
            <person name="Guillou S."/>
            <person name="Cros-Aarteil S."/>
            <person name="Calhoun S."/>
            <person name="Haridas S."/>
            <person name="Kuo A."/>
            <person name="Mondo S."/>
            <person name="Pangilinan J."/>
            <person name="Riley R."/>
            <person name="LaButti K."/>
            <person name="Andreopoulos B."/>
            <person name="Lipzen A."/>
            <person name="Chen C."/>
            <person name="Yan M."/>
            <person name="Daum C."/>
            <person name="Ng V."/>
            <person name="Clum A."/>
            <person name="Steindorff A."/>
            <person name="Ohm R.A."/>
            <person name="Martin F."/>
            <person name="Silar P."/>
            <person name="Natvig D.O."/>
            <person name="Lalanne C."/>
            <person name="Gautier V."/>
            <person name="Ament-Velasquez S.L."/>
            <person name="Kruys A."/>
            <person name="Hutchinson M.I."/>
            <person name="Powell A.J."/>
            <person name="Barry K."/>
            <person name="Miller A.N."/>
            <person name="Grigoriev I.V."/>
            <person name="Debuchy R."/>
            <person name="Gladieux P."/>
            <person name="Hiltunen Thoren M."/>
            <person name="Johannesson H."/>
        </authorList>
    </citation>
    <scope>NUCLEOTIDE SEQUENCE</scope>
    <source>
        <strain evidence="3">PSN324</strain>
    </source>
</reference>
<sequence>MVDPSTSTSAMVRAEQHVEQHFGGGKASNGGFLFQGYVNGPVNIHHTPRVKEHVPQRIIPLQRNEDVVDRGVFAELDQLLPVSPDYQTAALWGLSGSGKTQVALEYAYRRGRNPACSVFWVHADNETRFTHDYEIIAKRLGLAGDLDGPELLTAVREWIEADPCWLLVLDNADNLAAFGVGQTRSGRGQAQGAEEKHSLYDFVPRGPGGTVLWTSCDKRIGGTLVGARRAIEVASMTEEEARILFERVLCREIAEEESQSAMTLLAELGRLPLAVSQAAAYIRRTTIPISRYLSMLKGRMKRWELLSETEFDRHRRASVSNSFLQTWDISIAHIRQENQMAYDILHSLAYVDNQNIPFDLAVKIAEIMGRPTGNEEAGSAKSVDGRKQDENQDDKDKVLAAVVLLQDFSILGLRTSGEQYQLYEMHKLVQEATQYSLSQENRRADESRFSGVALRAATSLFPESLRETWEECERYLGHAQRAAGWAGLCDGEVEAATLLIEVSGYLHDRGRWREQELVNIKAYEYRRKSLGEKHPDTSTSKMELAITYNRQGRYHEAEKILLDVLALPHNDIFGEEDPHKTLSVELLAKTYFNLGRYEEAEKFSLEALGLRRKFLGETNPLTISSRRSLATLYIKQGWYKKAEEMLSEVLELQLDILGEEHLNTISSMESLAMTYHEQGRYKEAEKIKLKVVALQSKTLGEEHPYTISSMGALASTYHQQGRYEEAEKTNLKVLALQRNILGENHPNTISTIASLASTYVNQGRYEEAEKSYMQVLALRRNILGKQHPSTISIMATLAMTYCHQKRFKEAEETLQEVLPLQYNILGEKHPETLQSLAVLATISCELQRDQAEQISLQVLALRREVLGEKHPSTIASMALLAIIYHNLERYKEAEEIHVEELALRREVLGEKHPFTLRTTHNLAITWDCLERRPEAVKLMQECFQLQCEVLGQTHPSTQESLSVLNSWGADGEGSSRMGQVFGRIAFHFKNRILPKDRKRALTGG</sequence>
<dbReference type="PANTHER" id="PTHR46082:SF6">
    <property type="entry name" value="AAA+ ATPASE DOMAIN-CONTAINING PROTEIN-RELATED"/>
    <property type="match status" value="1"/>
</dbReference>
<dbReference type="InterPro" id="IPR019734">
    <property type="entry name" value="TPR_rpt"/>
</dbReference>
<feature type="region of interest" description="Disordered" evidence="2">
    <location>
        <begin position="373"/>
        <end position="392"/>
    </location>
</feature>
<dbReference type="PROSITE" id="PS50005">
    <property type="entry name" value="TPR"/>
    <property type="match status" value="1"/>
</dbReference>
<dbReference type="InterPro" id="IPR053137">
    <property type="entry name" value="NLR-like"/>
</dbReference>
<dbReference type="InterPro" id="IPR027417">
    <property type="entry name" value="P-loop_NTPase"/>
</dbReference>
<organism evidence="3 4">
    <name type="scientific">Cladorrhinum samala</name>
    <dbReference type="NCBI Taxonomy" id="585594"/>
    <lineage>
        <taxon>Eukaryota</taxon>
        <taxon>Fungi</taxon>
        <taxon>Dikarya</taxon>
        <taxon>Ascomycota</taxon>
        <taxon>Pezizomycotina</taxon>
        <taxon>Sordariomycetes</taxon>
        <taxon>Sordariomycetidae</taxon>
        <taxon>Sordariales</taxon>
        <taxon>Podosporaceae</taxon>
        <taxon>Cladorrhinum</taxon>
    </lineage>
</organism>
<evidence type="ECO:0000313" key="4">
    <source>
        <dbReference type="Proteomes" id="UP001321749"/>
    </source>
</evidence>
<feature type="repeat" description="TPR" evidence="1">
    <location>
        <begin position="749"/>
        <end position="782"/>
    </location>
</feature>
<reference evidence="3" key="2">
    <citation type="submission" date="2023-06" db="EMBL/GenBank/DDBJ databases">
        <authorList>
            <consortium name="Lawrence Berkeley National Laboratory"/>
            <person name="Mondo S.J."/>
            <person name="Hensen N."/>
            <person name="Bonometti L."/>
            <person name="Westerberg I."/>
            <person name="Brannstrom I.O."/>
            <person name="Guillou S."/>
            <person name="Cros-Aarteil S."/>
            <person name="Calhoun S."/>
            <person name="Haridas S."/>
            <person name="Kuo A."/>
            <person name="Pangilinan J."/>
            <person name="Riley R."/>
            <person name="Labutti K."/>
            <person name="Andreopoulos B."/>
            <person name="Lipzen A."/>
            <person name="Chen C."/>
            <person name="Yanf M."/>
            <person name="Daum C."/>
            <person name="Ng V."/>
            <person name="Clum A."/>
            <person name="Steindorff A."/>
            <person name="Ohm R."/>
            <person name="Martin F."/>
            <person name="Silar P."/>
            <person name="Natvig D."/>
            <person name="Lalanne C."/>
            <person name="Gautier V."/>
            <person name="Ament-Velasquez S.L."/>
            <person name="Kruys A."/>
            <person name="Hutchinson M.I."/>
            <person name="Powell A.J."/>
            <person name="Barry K."/>
            <person name="Miller A.N."/>
            <person name="Grigoriev I.V."/>
            <person name="Debuchy R."/>
            <person name="Gladieux P."/>
            <person name="Thoren M.H."/>
            <person name="Johannesson H."/>
        </authorList>
    </citation>
    <scope>NUCLEOTIDE SEQUENCE</scope>
    <source>
        <strain evidence="3">PSN324</strain>
    </source>
</reference>
<evidence type="ECO:0000256" key="2">
    <source>
        <dbReference type="SAM" id="MobiDB-lite"/>
    </source>
</evidence>
<dbReference type="SUPFAM" id="SSF48452">
    <property type="entry name" value="TPR-like"/>
    <property type="match status" value="3"/>
</dbReference>
<dbReference type="Gene3D" id="3.40.50.300">
    <property type="entry name" value="P-loop containing nucleotide triphosphate hydrolases"/>
    <property type="match status" value="1"/>
</dbReference>
<dbReference type="SUPFAM" id="SSF52540">
    <property type="entry name" value="P-loop containing nucleoside triphosphate hydrolases"/>
    <property type="match status" value="1"/>
</dbReference>
<dbReference type="Proteomes" id="UP001321749">
    <property type="component" value="Unassembled WGS sequence"/>
</dbReference>
<dbReference type="Pfam" id="PF13424">
    <property type="entry name" value="TPR_12"/>
    <property type="match status" value="5"/>
</dbReference>
<dbReference type="EMBL" id="MU865075">
    <property type="protein sequence ID" value="KAK4458282.1"/>
    <property type="molecule type" value="Genomic_DNA"/>
</dbReference>
<gene>
    <name evidence="3" type="ORF">QBC42DRAFT_25254</name>
</gene>
<evidence type="ECO:0000313" key="3">
    <source>
        <dbReference type="EMBL" id="KAK4458282.1"/>
    </source>
</evidence>
<dbReference type="Pfam" id="PF13374">
    <property type="entry name" value="TPR_10"/>
    <property type="match status" value="1"/>
</dbReference>
<dbReference type="Gene3D" id="1.25.40.10">
    <property type="entry name" value="Tetratricopeptide repeat domain"/>
    <property type="match status" value="3"/>
</dbReference>